<dbReference type="InterPro" id="IPR002344">
    <property type="entry name" value="Lupus_La"/>
</dbReference>
<dbReference type="CDD" id="cd08028">
    <property type="entry name" value="LARP_3"/>
    <property type="match status" value="1"/>
</dbReference>
<dbReference type="Pfam" id="PF00076">
    <property type="entry name" value="RRM_1"/>
    <property type="match status" value="1"/>
</dbReference>
<dbReference type="Gene3D" id="1.10.10.10">
    <property type="entry name" value="Winged helix-like DNA-binding domain superfamily/Winged helix DNA-binding domain"/>
    <property type="match status" value="1"/>
</dbReference>
<dbReference type="InterPro" id="IPR045180">
    <property type="entry name" value="La_dom_prot"/>
</dbReference>
<dbReference type="Proteomes" id="UP001162164">
    <property type="component" value="Unassembled WGS sequence"/>
</dbReference>
<dbReference type="Pfam" id="PF05383">
    <property type="entry name" value="La"/>
    <property type="match status" value="1"/>
</dbReference>
<dbReference type="InterPro" id="IPR014886">
    <property type="entry name" value="La_xRRM"/>
</dbReference>
<accession>A0ABQ9K2H5</accession>
<reference evidence="8" key="1">
    <citation type="journal article" date="2023" name="Insect Mol. Biol.">
        <title>Genome sequencing provides insights into the evolution of gene families encoding plant cell wall-degrading enzymes in longhorned beetles.</title>
        <authorList>
            <person name="Shin N.R."/>
            <person name="Okamura Y."/>
            <person name="Kirsch R."/>
            <person name="Pauchet Y."/>
        </authorList>
    </citation>
    <scope>NUCLEOTIDE SEQUENCE</scope>
    <source>
        <strain evidence="8">MMC_N1</strain>
    </source>
</reference>
<evidence type="ECO:0000259" key="6">
    <source>
        <dbReference type="PROSITE" id="PS50961"/>
    </source>
</evidence>
<comment type="caution">
    <text evidence="8">The sequence shown here is derived from an EMBL/GenBank/DDBJ whole genome shotgun (WGS) entry which is preliminary data.</text>
</comment>
<dbReference type="PANTHER" id="PTHR22792">
    <property type="entry name" value="LUPUS LA PROTEIN-RELATED"/>
    <property type="match status" value="1"/>
</dbReference>
<dbReference type="PROSITE" id="PS51939">
    <property type="entry name" value="XRRM"/>
    <property type="match status" value="1"/>
</dbReference>
<evidence type="ECO:0000256" key="3">
    <source>
        <dbReference type="ARBA" id="ARBA00023242"/>
    </source>
</evidence>
<dbReference type="InterPro" id="IPR035979">
    <property type="entry name" value="RBD_domain_sf"/>
</dbReference>
<dbReference type="PRINTS" id="PR00302">
    <property type="entry name" value="LUPUSLA"/>
</dbReference>
<feature type="compositionally biased region" description="Basic residues" evidence="5">
    <location>
        <begin position="282"/>
        <end position="296"/>
    </location>
</feature>
<dbReference type="SUPFAM" id="SSF46785">
    <property type="entry name" value="Winged helix' DNA-binding domain"/>
    <property type="match status" value="1"/>
</dbReference>
<dbReference type="SMART" id="SM00360">
    <property type="entry name" value="RRM"/>
    <property type="match status" value="1"/>
</dbReference>
<feature type="compositionally biased region" description="Basic and acidic residues" evidence="5">
    <location>
        <begin position="269"/>
        <end position="281"/>
    </location>
</feature>
<comment type="subcellular location">
    <subcellularLocation>
        <location evidence="1">Nucleus</location>
    </subcellularLocation>
</comment>
<dbReference type="EMBL" id="JAPWTJ010000061">
    <property type="protein sequence ID" value="KAJ8983782.1"/>
    <property type="molecule type" value="Genomic_DNA"/>
</dbReference>
<keyword evidence="3" id="KW-0539">Nucleus</keyword>
<evidence type="ECO:0000256" key="4">
    <source>
        <dbReference type="PROSITE-ProRule" id="PRU00332"/>
    </source>
</evidence>
<feature type="region of interest" description="Disordered" evidence="5">
    <location>
        <begin position="269"/>
        <end position="310"/>
    </location>
</feature>
<dbReference type="Gene3D" id="3.30.70.330">
    <property type="match status" value="2"/>
</dbReference>
<name>A0ABQ9K2H5_9CUCU</name>
<organism evidence="8 9">
    <name type="scientific">Molorchus minor</name>
    <dbReference type="NCBI Taxonomy" id="1323400"/>
    <lineage>
        <taxon>Eukaryota</taxon>
        <taxon>Metazoa</taxon>
        <taxon>Ecdysozoa</taxon>
        <taxon>Arthropoda</taxon>
        <taxon>Hexapoda</taxon>
        <taxon>Insecta</taxon>
        <taxon>Pterygota</taxon>
        <taxon>Neoptera</taxon>
        <taxon>Endopterygota</taxon>
        <taxon>Coleoptera</taxon>
        <taxon>Polyphaga</taxon>
        <taxon>Cucujiformia</taxon>
        <taxon>Chrysomeloidea</taxon>
        <taxon>Cerambycidae</taxon>
        <taxon>Lamiinae</taxon>
        <taxon>Monochamini</taxon>
        <taxon>Molorchus</taxon>
    </lineage>
</organism>
<sequence>MTTDLEQKIIRQIEYYFGDINLPRDKFLQEKIKEDDGWVTLEVLLTFKRLASLSTDIEVIASAVEKSENKLVVVSEDRKKLRRNPQQPLPELDEERKKEIHSRSAYAKGFPTDAVFDEILNFLEPYGPIEACIRRSTKDHKFKGSCFIIFKDVETCKKFVELESKLRNEKNAKKEKKEKGKAEEKPIEFPKGASIHFSGLEEGQTLTREELKEKIKEVGGIDVAYIDFNKGDLEGVMRFPEENNAMTNSKSKPFKLKCRLLKDEEEEEYLKKTSDAIIEMRKKQKQSSRSNRKRKGNFGNQGRESKHRKK</sequence>
<dbReference type="PANTHER" id="PTHR22792:SF166">
    <property type="entry name" value="LUPUS LA PROTEIN HOMOLOG"/>
    <property type="match status" value="1"/>
</dbReference>
<feature type="domain" description="XRRM" evidence="7">
    <location>
        <begin position="188"/>
        <end position="306"/>
    </location>
</feature>
<evidence type="ECO:0000256" key="5">
    <source>
        <dbReference type="SAM" id="MobiDB-lite"/>
    </source>
</evidence>
<dbReference type="InterPro" id="IPR036388">
    <property type="entry name" value="WH-like_DNA-bd_sf"/>
</dbReference>
<dbReference type="InterPro" id="IPR006630">
    <property type="entry name" value="La_HTH"/>
</dbReference>
<dbReference type="InterPro" id="IPR036390">
    <property type="entry name" value="WH_DNA-bd_sf"/>
</dbReference>
<evidence type="ECO:0000259" key="7">
    <source>
        <dbReference type="PROSITE" id="PS51939"/>
    </source>
</evidence>
<dbReference type="Pfam" id="PF08777">
    <property type="entry name" value="RRM_3"/>
    <property type="match status" value="1"/>
</dbReference>
<feature type="domain" description="HTH La-type RNA-binding" evidence="6">
    <location>
        <begin position="1"/>
        <end position="91"/>
    </location>
</feature>
<evidence type="ECO:0000313" key="8">
    <source>
        <dbReference type="EMBL" id="KAJ8983782.1"/>
    </source>
</evidence>
<evidence type="ECO:0000256" key="2">
    <source>
        <dbReference type="ARBA" id="ARBA00022884"/>
    </source>
</evidence>
<keyword evidence="9" id="KW-1185">Reference proteome</keyword>
<gene>
    <name evidence="8" type="ORF">NQ317_000342</name>
</gene>
<dbReference type="InterPro" id="IPR012677">
    <property type="entry name" value="Nucleotide-bd_a/b_plait_sf"/>
</dbReference>
<dbReference type="InterPro" id="IPR000504">
    <property type="entry name" value="RRM_dom"/>
</dbReference>
<dbReference type="PROSITE" id="PS50961">
    <property type="entry name" value="HTH_LA"/>
    <property type="match status" value="1"/>
</dbReference>
<keyword evidence="2 4" id="KW-0694">RNA-binding</keyword>
<evidence type="ECO:0000256" key="1">
    <source>
        <dbReference type="ARBA" id="ARBA00004123"/>
    </source>
</evidence>
<evidence type="ECO:0000313" key="9">
    <source>
        <dbReference type="Proteomes" id="UP001162164"/>
    </source>
</evidence>
<dbReference type="SMART" id="SM00715">
    <property type="entry name" value="LA"/>
    <property type="match status" value="1"/>
</dbReference>
<dbReference type="CDD" id="cd12291">
    <property type="entry name" value="RRM1_La"/>
    <property type="match status" value="1"/>
</dbReference>
<dbReference type="SUPFAM" id="SSF54928">
    <property type="entry name" value="RNA-binding domain, RBD"/>
    <property type="match status" value="1"/>
</dbReference>
<proteinExistence type="predicted"/>
<protein>
    <submittedName>
        <fullName evidence="8">Uncharacterized protein</fullName>
    </submittedName>
</protein>